<dbReference type="EMBL" id="VSSQ01017256">
    <property type="protein sequence ID" value="MPM59367.1"/>
    <property type="molecule type" value="Genomic_DNA"/>
</dbReference>
<comment type="caution">
    <text evidence="1">The sequence shown here is derived from an EMBL/GenBank/DDBJ whole genome shotgun (WGS) entry which is preliminary data.</text>
</comment>
<reference evidence="1" key="1">
    <citation type="submission" date="2019-08" db="EMBL/GenBank/DDBJ databases">
        <authorList>
            <person name="Kucharzyk K."/>
            <person name="Murdoch R.W."/>
            <person name="Higgins S."/>
            <person name="Loffler F."/>
        </authorList>
    </citation>
    <scope>NUCLEOTIDE SEQUENCE</scope>
</reference>
<gene>
    <name evidence="1" type="ORF">SDC9_106207</name>
</gene>
<sequence>MGDGFKTGREVHGFDFKLYAELIGDVLAELNVGTDILILVLLRKVFELIGCIVGACAHDDLAGLLNGLKLIGRGRGRGLLLLGGFFLLSAAGEHRKDQNSCQKNG</sequence>
<dbReference type="AlphaFoldDB" id="A0A645B1T6"/>
<accession>A0A645B1T6</accession>
<name>A0A645B1T6_9ZZZZ</name>
<protein>
    <submittedName>
        <fullName evidence="1">Uncharacterized protein</fullName>
    </submittedName>
</protein>
<organism evidence="1">
    <name type="scientific">bioreactor metagenome</name>
    <dbReference type="NCBI Taxonomy" id="1076179"/>
    <lineage>
        <taxon>unclassified sequences</taxon>
        <taxon>metagenomes</taxon>
        <taxon>ecological metagenomes</taxon>
    </lineage>
</organism>
<evidence type="ECO:0000313" key="1">
    <source>
        <dbReference type="EMBL" id="MPM59367.1"/>
    </source>
</evidence>
<proteinExistence type="predicted"/>